<dbReference type="Pfam" id="PF09581">
    <property type="entry name" value="Spore_III_AF"/>
    <property type="match status" value="1"/>
</dbReference>
<reference evidence="3 4" key="1">
    <citation type="submission" date="2024-04" db="EMBL/GenBank/DDBJ databases">
        <title>Defined microbial consortia suppress multidrug-resistant proinflammatory Enterobacteriaceae via ecological control.</title>
        <authorList>
            <person name="Furuichi M."/>
            <person name="Kawaguchi T."/>
            <person name="Pust M."/>
            <person name="Yasuma K."/>
            <person name="Plichta D."/>
            <person name="Hasegawa N."/>
            <person name="Ohya T."/>
            <person name="Bhattarai S."/>
            <person name="Sasajima S."/>
            <person name="Aoto Y."/>
            <person name="Tuganbaev T."/>
            <person name="Yaginuma M."/>
            <person name="Ueda M."/>
            <person name="Okahashi N."/>
            <person name="Amafuji K."/>
            <person name="Kiridooshi Y."/>
            <person name="Sugita K."/>
            <person name="Strazar M."/>
            <person name="Skelly A."/>
            <person name="Suda W."/>
            <person name="Hattori M."/>
            <person name="Nakamoto N."/>
            <person name="Caballero S."/>
            <person name="Norman J."/>
            <person name="Olle B."/>
            <person name="Tanoue T."/>
            <person name="Arita M."/>
            <person name="Bucci V."/>
            <person name="Atarashi K."/>
            <person name="Xavier R."/>
            <person name="Honda K."/>
        </authorList>
    </citation>
    <scope>NUCLEOTIDE SEQUENCE [LARGE SCALE GENOMIC DNA]</scope>
    <source>
        <strain evidence="4">f13</strain>
    </source>
</reference>
<keyword evidence="4" id="KW-1185">Reference proteome</keyword>
<dbReference type="InterPro" id="IPR014245">
    <property type="entry name" value="Spore_III_AF"/>
</dbReference>
<evidence type="ECO:0000256" key="2">
    <source>
        <dbReference type="SAM" id="Phobius"/>
    </source>
</evidence>
<feature type="region of interest" description="Disordered" evidence="1">
    <location>
        <begin position="148"/>
        <end position="167"/>
    </location>
</feature>
<sequence length="223" mass="24783">MAEALLNWARTIICYMIFLSLAGNLLAGSSYGKYLRLFGGMVLILIVLSPAAAPLDLEEQMGYLFDQIAFKQEAEGLKKEIFGMEEKRLKGITAQYRENVEEEVEQLAEDQGYECREVSVILDENRESQDYGKLLGIHIVLTGREGEKNQRDASFPASEDDCGDRPVSIDPIGVEPVRIEMAAPVSPSVSQAEGENGPKDLKGKVEQYYGLEGEAVKVKWKDD</sequence>
<evidence type="ECO:0008006" key="5">
    <source>
        <dbReference type="Google" id="ProtNLM"/>
    </source>
</evidence>
<evidence type="ECO:0000313" key="4">
    <source>
        <dbReference type="Proteomes" id="UP001600894"/>
    </source>
</evidence>
<keyword evidence="2" id="KW-0472">Membrane</keyword>
<dbReference type="EMBL" id="BAABXL010000001">
    <property type="protein sequence ID" value="GAA6270010.1"/>
    <property type="molecule type" value="Genomic_DNA"/>
</dbReference>
<evidence type="ECO:0000256" key="1">
    <source>
        <dbReference type="SAM" id="MobiDB-lite"/>
    </source>
</evidence>
<dbReference type="RefSeq" id="WP_176254378.1">
    <property type="nucleotide sequence ID" value="NZ_BAABXL010000001.1"/>
</dbReference>
<keyword evidence="2" id="KW-1133">Transmembrane helix</keyword>
<protein>
    <recommendedName>
        <fullName evidence="5">Stage III sporulation protein AF</fullName>
    </recommendedName>
</protein>
<accession>A0ABQ0B149</accession>
<feature type="transmembrane region" description="Helical" evidence="2">
    <location>
        <begin position="37"/>
        <end position="55"/>
    </location>
</feature>
<proteinExistence type="predicted"/>
<name>A0ABQ0B149_9FIRM</name>
<keyword evidence="2" id="KW-0812">Transmembrane</keyword>
<comment type="caution">
    <text evidence="3">The sequence shown here is derived from an EMBL/GenBank/DDBJ whole genome shotgun (WGS) entry which is preliminary data.</text>
</comment>
<evidence type="ECO:0000313" key="3">
    <source>
        <dbReference type="EMBL" id="GAA6270010.1"/>
    </source>
</evidence>
<dbReference type="Proteomes" id="UP001600894">
    <property type="component" value="Unassembled WGS sequence"/>
</dbReference>
<organism evidence="3 4">
    <name type="scientific">Enterocloster alcoholdehydrogenati</name>
    <dbReference type="NCBI Taxonomy" id="2547410"/>
    <lineage>
        <taxon>Bacteria</taxon>
        <taxon>Bacillati</taxon>
        <taxon>Bacillota</taxon>
        <taxon>Clostridia</taxon>
        <taxon>Lachnospirales</taxon>
        <taxon>Lachnospiraceae</taxon>
        <taxon>Enterocloster</taxon>
    </lineage>
</organism>
<gene>
    <name evidence="3" type="ORF">F130042H8_30700</name>
</gene>
<feature type="transmembrane region" description="Helical" evidence="2">
    <location>
        <begin position="12"/>
        <end position="31"/>
    </location>
</feature>